<dbReference type="EMBL" id="SMFR01000002">
    <property type="protein sequence ID" value="TCJ97397.1"/>
    <property type="molecule type" value="Genomic_DNA"/>
</dbReference>
<dbReference type="Proteomes" id="UP000294856">
    <property type="component" value="Unassembled WGS sequence"/>
</dbReference>
<evidence type="ECO:0000313" key="3">
    <source>
        <dbReference type="Proteomes" id="UP000294856"/>
    </source>
</evidence>
<dbReference type="RefSeq" id="WP_067446673.1">
    <property type="nucleotide sequence ID" value="NZ_SMFR01000002.1"/>
</dbReference>
<name>A0A4R1FR73_9NOCA</name>
<dbReference type="AlphaFoldDB" id="A0A4R1FR73"/>
<evidence type="ECO:0000313" key="2">
    <source>
        <dbReference type="EMBL" id="TCJ97397.1"/>
    </source>
</evidence>
<reference evidence="2 3" key="1">
    <citation type="submission" date="2019-03" db="EMBL/GenBank/DDBJ databases">
        <title>Genomic Encyclopedia of Type Strains, Phase IV (KMG-IV): sequencing the most valuable type-strain genomes for metagenomic binning, comparative biology and taxonomic classification.</title>
        <authorList>
            <person name="Goeker M."/>
        </authorList>
    </citation>
    <scope>NUCLEOTIDE SEQUENCE [LARGE SCALE GENOMIC DNA]</scope>
    <source>
        <strain evidence="2 3">DSM 44684</strain>
    </source>
</reference>
<accession>A0A4R1FR73</accession>
<gene>
    <name evidence="2" type="ORF">DFR71_3439</name>
</gene>
<proteinExistence type="predicted"/>
<keyword evidence="3" id="KW-1185">Reference proteome</keyword>
<protein>
    <submittedName>
        <fullName evidence="2">Uncharacterized protein</fullName>
    </submittedName>
</protein>
<dbReference type="STRING" id="1210063.GCA_001612665_01100"/>
<evidence type="ECO:0000256" key="1">
    <source>
        <dbReference type="SAM" id="MobiDB-lite"/>
    </source>
</evidence>
<organism evidence="2 3">
    <name type="scientific">Nocardia alba</name>
    <dbReference type="NCBI Taxonomy" id="225051"/>
    <lineage>
        <taxon>Bacteria</taxon>
        <taxon>Bacillati</taxon>
        <taxon>Actinomycetota</taxon>
        <taxon>Actinomycetes</taxon>
        <taxon>Mycobacteriales</taxon>
        <taxon>Nocardiaceae</taxon>
        <taxon>Nocardia</taxon>
    </lineage>
</organism>
<sequence>MDPGAEFVDVDGEMSRPSPRRGLPALGATARRARCNHPSACDGIGSLVIVAPTSRDRTGHRMAGLEKLLFSSLYGRKFSHR</sequence>
<comment type="caution">
    <text evidence="2">The sequence shown here is derived from an EMBL/GenBank/DDBJ whole genome shotgun (WGS) entry which is preliminary data.</text>
</comment>
<feature type="region of interest" description="Disordered" evidence="1">
    <location>
        <begin position="1"/>
        <end position="24"/>
    </location>
</feature>